<dbReference type="EMBL" id="BTSY01000004">
    <property type="protein sequence ID" value="GMT25172.1"/>
    <property type="molecule type" value="Genomic_DNA"/>
</dbReference>
<proteinExistence type="predicted"/>
<comment type="caution">
    <text evidence="2">The sequence shown here is derived from an EMBL/GenBank/DDBJ whole genome shotgun (WGS) entry which is preliminary data.</text>
</comment>
<feature type="transmembrane region" description="Helical" evidence="1">
    <location>
        <begin position="21"/>
        <end position="48"/>
    </location>
</feature>
<name>A0AAV5W2J3_9BILA</name>
<organism evidence="2 3">
    <name type="scientific">Pristionchus fissidentatus</name>
    <dbReference type="NCBI Taxonomy" id="1538716"/>
    <lineage>
        <taxon>Eukaryota</taxon>
        <taxon>Metazoa</taxon>
        <taxon>Ecdysozoa</taxon>
        <taxon>Nematoda</taxon>
        <taxon>Chromadorea</taxon>
        <taxon>Rhabditida</taxon>
        <taxon>Rhabditina</taxon>
        <taxon>Diplogasteromorpha</taxon>
        <taxon>Diplogasteroidea</taxon>
        <taxon>Neodiplogasteridae</taxon>
        <taxon>Pristionchus</taxon>
    </lineage>
</organism>
<keyword evidence="1" id="KW-1133">Transmembrane helix</keyword>
<dbReference type="Proteomes" id="UP001432322">
    <property type="component" value="Unassembled WGS sequence"/>
</dbReference>
<keyword evidence="1" id="KW-0812">Transmembrane</keyword>
<dbReference type="AlphaFoldDB" id="A0AAV5W2J3"/>
<accession>A0AAV5W2J3</accession>
<feature type="non-terminal residue" evidence="2">
    <location>
        <position position="1"/>
    </location>
</feature>
<protein>
    <submittedName>
        <fullName evidence="2">Uncharacterized protein</fullName>
    </submittedName>
</protein>
<keyword evidence="3" id="KW-1185">Reference proteome</keyword>
<feature type="non-terminal residue" evidence="2">
    <location>
        <position position="81"/>
    </location>
</feature>
<reference evidence="2" key="1">
    <citation type="submission" date="2023-10" db="EMBL/GenBank/DDBJ databases">
        <title>Genome assembly of Pristionchus species.</title>
        <authorList>
            <person name="Yoshida K."/>
            <person name="Sommer R.J."/>
        </authorList>
    </citation>
    <scope>NUCLEOTIDE SEQUENCE</scope>
    <source>
        <strain evidence="2">RS5133</strain>
    </source>
</reference>
<evidence type="ECO:0000313" key="2">
    <source>
        <dbReference type="EMBL" id="GMT25172.1"/>
    </source>
</evidence>
<evidence type="ECO:0000256" key="1">
    <source>
        <dbReference type="SAM" id="Phobius"/>
    </source>
</evidence>
<sequence length="81" mass="9135">FSPFSFSFDSFFISARRGTSSFFGLVDFFLSLFSFFQSSLLFSITIGFDFFSAFLTPSSFFNFFSSFAGVASSFGLYLFPL</sequence>
<feature type="transmembrane region" description="Helical" evidence="1">
    <location>
        <begin position="60"/>
        <end position="79"/>
    </location>
</feature>
<evidence type="ECO:0000313" key="3">
    <source>
        <dbReference type="Proteomes" id="UP001432322"/>
    </source>
</evidence>
<keyword evidence="1" id="KW-0472">Membrane</keyword>
<gene>
    <name evidence="2" type="ORF">PFISCL1PPCAC_16469</name>
</gene>